<comment type="caution">
    <text evidence="3">The sequence shown here is derived from an EMBL/GenBank/DDBJ whole genome shotgun (WGS) entry which is preliminary data.</text>
</comment>
<evidence type="ECO:0000313" key="3">
    <source>
        <dbReference type="EMBL" id="MEC1180675.1"/>
    </source>
</evidence>
<evidence type="ECO:0000256" key="2">
    <source>
        <dbReference type="ARBA" id="ARBA00023239"/>
    </source>
</evidence>
<dbReference type="Proteomes" id="UP001344888">
    <property type="component" value="Unassembled WGS sequence"/>
</dbReference>
<dbReference type="PANTHER" id="PTHR11941:SF54">
    <property type="entry name" value="ENOYL-COA HYDRATASE, MITOCHONDRIAL"/>
    <property type="match status" value="1"/>
</dbReference>
<comment type="similarity">
    <text evidence="1">Belongs to the enoyl-CoA hydratase/isomerase family.</text>
</comment>
<dbReference type="EMBL" id="JARSFG010000038">
    <property type="protein sequence ID" value="MEC1180675.1"/>
    <property type="molecule type" value="Genomic_DNA"/>
</dbReference>
<evidence type="ECO:0000313" key="4">
    <source>
        <dbReference type="Proteomes" id="UP001344888"/>
    </source>
</evidence>
<dbReference type="RefSeq" id="WP_107840936.1">
    <property type="nucleotide sequence ID" value="NZ_JARSFG010000038.1"/>
</dbReference>
<organism evidence="3 4">
    <name type="scientific">Metasolibacillus meyeri</name>
    <dbReference type="NCBI Taxonomy" id="1071052"/>
    <lineage>
        <taxon>Bacteria</taxon>
        <taxon>Bacillati</taxon>
        <taxon>Bacillota</taxon>
        <taxon>Bacilli</taxon>
        <taxon>Bacillales</taxon>
        <taxon>Caryophanaceae</taxon>
        <taxon>Metasolibacillus</taxon>
    </lineage>
</organism>
<proteinExistence type="inferred from homology"/>
<sequence>MNIIEYEQRQSIAYVKLNRPDVLNAFNFDMLCELQAIVESIRIHPDIRLVILTGAGDKAFSVGADLKERQTLPEPLVKRNLNKFAEVFNAIEALPQPTICALNGYAFGGGLELALACDFRIAAKNAVVGLTETKLGIIPGAGGTQRLPRLIGEAKALEFILTAKRISGEEALACGLFTQLVEQENLMQATESFANAILQNAPIALQQAKFAVKQGMKVDLQTGLQIERKAYEITLPTEDRVEALNAFVEKRAPQFKGK</sequence>
<dbReference type="GO" id="GO:0006635">
    <property type="term" value="P:fatty acid beta-oxidation"/>
    <property type="evidence" value="ECO:0007669"/>
    <property type="project" value="TreeGrafter"/>
</dbReference>
<dbReference type="CDD" id="cd06558">
    <property type="entry name" value="crotonase-like"/>
    <property type="match status" value="1"/>
</dbReference>
<dbReference type="InterPro" id="IPR029045">
    <property type="entry name" value="ClpP/crotonase-like_dom_sf"/>
</dbReference>
<dbReference type="SUPFAM" id="SSF52096">
    <property type="entry name" value="ClpP/crotonase"/>
    <property type="match status" value="1"/>
</dbReference>
<gene>
    <name evidence="3" type="ORF">P9B03_19620</name>
</gene>
<dbReference type="Pfam" id="PF00378">
    <property type="entry name" value="ECH_1"/>
    <property type="match status" value="1"/>
</dbReference>
<reference evidence="3 4" key="1">
    <citation type="submission" date="2023-03" db="EMBL/GenBank/DDBJ databases">
        <title>Bacillus Genome Sequencing.</title>
        <authorList>
            <person name="Dunlap C."/>
        </authorList>
    </citation>
    <scope>NUCLEOTIDE SEQUENCE [LARGE SCALE GENOMIC DNA]</scope>
    <source>
        <strain evidence="3 4">B-59205</strain>
    </source>
</reference>
<dbReference type="FunFam" id="3.90.226.10:FF:000009">
    <property type="entry name" value="Carnitinyl-CoA dehydratase"/>
    <property type="match status" value="1"/>
</dbReference>
<dbReference type="GO" id="GO:0016836">
    <property type="term" value="F:hydro-lyase activity"/>
    <property type="evidence" value="ECO:0007669"/>
    <property type="project" value="UniProtKB-ARBA"/>
</dbReference>
<keyword evidence="2" id="KW-0456">Lyase</keyword>
<accession>A0AAW9NT54</accession>
<protein>
    <submittedName>
        <fullName evidence="3">Enoyl-CoA hydratase-related protein</fullName>
    </submittedName>
</protein>
<dbReference type="Gene3D" id="3.90.226.10">
    <property type="entry name" value="2-enoyl-CoA Hydratase, Chain A, domain 1"/>
    <property type="match status" value="1"/>
</dbReference>
<dbReference type="PANTHER" id="PTHR11941">
    <property type="entry name" value="ENOYL-COA HYDRATASE-RELATED"/>
    <property type="match status" value="1"/>
</dbReference>
<dbReference type="Gene3D" id="1.10.12.10">
    <property type="entry name" value="Lyase 2-enoyl-coa Hydratase, Chain A, domain 2"/>
    <property type="match status" value="1"/>
</dbReference>
<dbReference type="AlphaFoldDB" id="A0AAW9NT54"/>
<dbReference type="FunFam" id="1.10.12.10:FF:000001">
    <property type="entry name" value="Probable enoyl-CoA hydratase, mitochondrial"/>
    <property type="match status" value="1"/>
</dbReference>
<name>A0AAW9NT54_9BACL</name>
<evidence type="ECO:0000256" key="1">
    <source>
        <dbReference type="ARBA" id="ARBA00005254"/>
    </source>
</evidence>
<dbReference type="InterPro" id="IPR014748">
    <property type="entry name" value="Enoyl-CoA_hydra_C"/>
</dbReference>
<keyword evidence="4" id="KW-1185">Reference proteome</keyword>
<dbReference type="InterPro" id="IPR001753">
    <property type="entry name" value="Enoyl-CoA_hydra/iso"/>
</dbReference>